<feature type="transmembrane region" description="Helical" evidence="1">
    <location>
        <begin position="69"/>
        <end position="95"/>
    </location>
</feature>
<dbReference type="Proteomes" id="UP001365781">
    <property type="component" value="Unassembled WGS sequence"/>
</dbReference>
<gene>
    <name evidence="2" type="ORF">WB403_30595</name>
</gene>
<evidence type="ECO:0000313" key="2">
    <source>
        <dbReference type="EMBL" id="MEI5613505.1"/>
    </source>
</evidence>
<dbReference type="EMBL" id="JBBAYM010000023">
    <property type="protein sequence ID" value="MEI5613505.1"/>
    <property type="molecule type" value="Genomic_DNA"/>
</dbReference>
<accession>A0ABU8GJZ3</accession>
<dbReference type="RefSeq" id="WP_336558638.1">
    <property type="nucleotide sequence ID" value="NZ_JBBAYL010000024.1"/>
</dbReference>
<organism evidence="2 3">
    <name type="scientific">Streptomyces brasiliscabiei</name>
    <dbReference type="NCBI Taxonomy" id="2736302"/>
    <lineage>
        <taxon>Bacteria</taxon>
        <taxon>Bacillati</taxon>
        <taxon>Actinomycetota</taxon>
        <taxon>Actinomycetes</taxon>
        <taxon>Kitasatosporales</taxon>
        <taxon>Streptomycetaceae</taxon>
        <taxon>Streptomyces</taxon>
    </lineage>
</organism>
<keyword evidence="1" id="KW-0812">Transmembrane</keyword>
<comment type="caution">
    <text evidence="2">The sequence shown here is derived from an EMBL/GenBank/DDBJ whole genome shotgun (WGS) entry which is preliminary data.</text>
</comment>
<sequence length="137" mass="14281">MSFLQGVGVFGFAALLAVILWFGTKDNEGGKLGPLPWGWIVGLALLAGASFQAVDGFPFNIITALLNDLLGIIGVAVPELTLAALGLILIAVLAFRKNTRRGVAMLCIFLVFVGSDAGGPLEEITTRITTIATKLPA</sequence>
<feature type="transmembrane region" description="Helical" evidence="1">
    <location>
        <begin position="35"/>
        <end position="54"/>
    </location>
</feature>
<reference evidence="2 3" key="1">
    <citation type="submission" date="2024-03" db="EMBL/GenBank/DDBJ databases">
        <title>First Report of Pectobacterium brasiliscabiei causing potato scab in china.</title>
        <authorList>
            <person name="Handique U."/>
        </authorList>
    </citation>
    <scope>NUCLEOTIDE SEQUENCE [LARGE SCALE GENOMIC DNA]</scope>
    <source>
        <strain evidence="2 3">ZRIMU1503</strain>
    </source>
</reference>
<keyword evidence="1" id="KW-0472">Membrane</keyword>
<keyword evidence="3" id="KW-1185">Reference proteome</keyword>
<name>A0ABU8GJZ3_9ACTN</name>
<keyword evidence="1" id="KW-1133">Transmembrane helix</keyword>
<evidence type="ECO:0000256" key="1">
    <source>
        <dbReference type="SAM" id="Phobius"/>
    </source>
</evidence>
<protein>
    <submittedName>
        <fullName evidence="2">Uncharacterized protein</fullName>
    </submittedName>
</protein>
<feature type="transmembrane region" description="Helical" evidence="1">
    <location>
        <begin position="6"/>
        <end position="23"/>
    </location>
</feature>
<evidence type="ECO:0000313" key="3">
    <source>
        <dbReference type="Proteomes" id="UP001365781"/>
    </source>
</evidence>
<proteinExistence type="predicted"/>